<dbReference type="EMBL" id="JARULN010000005">
    <property type="protein sequence ID" value="MDG5753872.1"/>
    <property type="molecule type" value="Genomic_DNA"/>
</dbReference>
<dbReference type="InterPro" id="IPR042070">
    <property type="entry name" value="PucR_C-HTH_sf"/>
</dbReference>
<reference evidence="2 3" key="1">
    <citation type="submission" date="2023-04" db="EMBL/GenBank/DDBJ databases">
        <title>Ectobacillus antri isolated from activated sludge.</title>
        <authorList>
            <person name="Yan P."/>
            <person name="Liu X."/>
        </authorList>
    </citation>
    <scope>NUCLEOTIDE SEQUENCE [LARGE SCALE GENOMIC DNA]</scope>
    <source>
        <strain evidence="2 3">C18H</strain>
    </source>
</reference>
<dbReference type="Gene3D" id="1.10.10.2840">
    <property type="entry name" value="PucR C-terminal helix-turn-helix domain"/>
    <property type="match status" value="1"/>
</dbReference>
<dbReference type="RefSeq" id="WP_124565261.1">
    <property type="nucleotide sequence ID" value="NZ_JARRRY010000003.1"/>
</dbReference>
<comment type="caution">
    <text evidence="2">The sequence shown here is derived from an EMBL/GenBank/DDBJ whole genome shotgun (WGS) entry which is preliminary data.</text>
</comment>
<dbReference type="PANTHER" id="PTHR33744:SF15">
    <property type="entry name" value="CARBOHYDRATE DIACID REGULATOR"/>
    <property type="match status" value="1"/>
</dbReference>
<feature type="domain" description="PucR C-terminal helix-turn-helix" evidence="1">
    <location>
        <begin position="222"/>
        <end position="278"/>
    </location>
</feature>
<evidence type="ECO:0000313" key="2">
    <source>
        <dbReference type="EMBL" id="MDG5753872.1"/>
    </source>
</evidence>
<gene>
    <name evidence="2" type="ORF">P6P90_07790</name>
</gene>
<accession>A0ABT6H3E4</accession>
<dbReference type="Pfam" id="PF13556">
    <property type="entry name" value="HTH_30"/>
    <property type="match status" value="1"/>
</dbReference>
<evidence type="ECO:0000259" key="1">
    <source>
        <dbReference type="Pfam" id="PF13556"/>
    </source>
</evidence>
<name>A0ABT6H3E4_9BACI</name>
<dbReference type="InterPro" id="IPR051448">
    <property type="entry name" value="CdaR-like_regulators"/>
</dbReference>
<dbReference type="PANTHER" id="PTHR33744">
    <property type="entry name" value="CARBOHYDRATE DIACID REGULATOR"/>
    <property type="match status" value="1"/>
</dbReference>
<evidence type="ECO:0000313" key="3">
    <source>
        <dbReference type="Proteomes" id="UP001218246"/>
    </source>
</evidence>
<protein>
    <submittedName>
        <fullName evidence="2">Helix-turn-helix domain-containing protein</fullName>
    </submittedName>
</protein>
<organism evidence="2 3">
    <name type="scientific">Ectobacillus antri</name>
    <dbReference type="NCBI Taxonomy" id="2486280"/>
    <lineage>
        <taxon>Bacteria</taxon>
        <taxon>Bacillati</taxon>
        <taxon>Bacillota</taxon>
        <taxon>Bacilli</taxon>
        <taxon>Bacillales</taxon>
        <taxon>Bacillaceae</taxon>
        <taxon>Ectobacillus</taxon>
    </lineage>
</organism>
<proteinExistence type="predicted"/>
<sequence>MLDKLKQYYGTVVTDTSEDTYDLYSWYADTGGQKFGILKENLTKKDEDLLSLFLTPLLEDDWSQAQKAWKAFLFQSGSFPSIEAKAVRFLHFSLKQPFFEKQAWQEALTGLLATEFIVVWKDDKTGVIIECYPDANVDTFLDKDAFQTLTSDFFITLHILVGKLRLVNNSLLFWFQWEHEGFLCTRKSHRHIMDLEDILPYFVIAKADALLPVLQAVDDADLLHTVKMFLEANMNVSLAAKQQYMHRNSVQYRVDKFIEKTGIDIKNFKGAVAVYISLCLY</sequence>
<keyword evidence="3" id="KW-1185">Reference proteome</keyword>
<dbReference type="Proteomes" id="UP001218246">
    <property type="component" value="Unassembled WGS sequence"/>
</dbReference>
<dbReference type="InterPro" id="IPR025736">
    <property type="entry name" value="PucR_C-HTH_dom"/>
</dbReference>